<keyword evidence="7" id="KW-0539">Nucleus</keyword>
<dbReference type="PANTHER" id="PTHR24399:SF23">
    <property type="entry name" value="C2H2-TYPE DOMAIN-CONTAINING PROTEIN"/>
    <property type="match status" value="1"/>
</dbReference>
<feature type="domain" description="C2H2-type" evidence="10">
    <location>
        <begin position="506"/>
        <end position="533"/>
    </location>
</feature>
<dbReference type="GO" id="GO:0001227">
    <property type="term" value="F:DNA-binding transcription repressor activity, RNA polymerase II-specific"/>
    <property type="evidence" value="ECO:0007669"/>
    <property type="project" value="TreeGrafter"/>
</dbReference>
<feature type="domain" description="C2H2-type" evidence="10">
    <location>
        <begin position="375"/>
        <end position="403"/>
    </location>
</feature>
<dbReference type="Proteomes" id="UP000037069">
    <property type="component" value="Unassembled WGS sequence"/>
</dbReference>
<organism evidence="11 12">
    <name type="scientific">Lucilia cuprina</name>
    <name type="common">Green bottle fly</name>
    <name type="synonym">Australian sheep blowfly</name>
    <dbReference type="NCBI Taxonomy" id="7375"/>
    <lineage>
        <taxon>Eukaryota</taxon>
        <taxon>Metazoa</taxon>
        <taxon>Ecdysozoa</taxon>
        <taxon>Arthropoda</taxon>
        <taxon>Hexapoda</taxon>
        <taxon>Insecta</taxon>
        <taxon>Pterygota</taxon>
        <taxon>Neoptera</taxon>
        <taxon>Endopterygota</taxon>
        <taxon>Diptera</taxon>
        <taxon>Brachycera</taxon>
        <taxon>Muscomorpha</taxon>
        <taxon>Oestroidea</taxon>
        <taxon>Calliphoridae</taxon>
        <taxon>Luciliinae</taxon>
        <taxon>Lucilia</taxon>
    </lineage>
</organism>
<dbReference type="Pfam" id="PF00096">
    <property type="entry name" value="zf-C2H2"/>
    <property type="match status" value="3"/>
</dbReference>
<evidence type="ECO:0000256" key="3">
    <source>
        <dbReference type="ARBA" id="ARBA00022737"/>
    </source>
</evidence>
<feature type="domain" description="C2H2-type" evidence="10">
    <location>
        <begin position="220"/>
        <end position="249"/>
    </location>
</feature>
<dbReference type="GO" id="GO:0005654">
    <property type="term" value="C:nucleoplasm"/>
    <property type="evidence" value="ECO:0007669"/>
    <property type="project" value="TreeGrafter"/>
</dbReference>
<evidence type="ECO:0000256" key="5">
    <source>
        <dbReference type="ARBA" id="ARBA00023015"/>
    </source>
</evidence>
<dbReference type="GO" id="GO:0000978">
    <property type="term" value="F:RNA polymerase II cis-regulatory region sequence-specific DNA binding"/>
    <property type="evidence" value="ECO:0007669"/>
    <property type="project" value="TreeGrafter"/>
</dbReference>
<evidence type="ECO:0000313" key="12">
    <source>
        <dbReference type="Proteomes" id="UP000037069"/>
    </source>
</evidence>
<name>A0A0L0BRL9_LUCCU</name>
<evidence type="ECO:0000256" key="1">
    <source>
        <dbReference type="ARBA" id="ARBA00004123"/>
    </source>
</evidence>
<feature type="domain" description="C2H2-type" evidence="10">
    <location>
        <begin position="721"/>
        <end position="748"/>
    </location>
</feature>
<accession>A0A0L0BRL9</accession>
<dbReference type="InterPro" id="IPR013087">
    <property type="entry name" value="Znf_C2H2_type"/>
</dbReference>
<dbReference type="PANTHER" id="PTHR24399">
    <property type="entry name" value="ZINC FINGER AND BTB DOMAIN-CONTAINING"/>
    <property type="match status" value="1"/>
</dbReference>
<feature type="domain" description="C2H2-type" evidence="10">
    <location>
        <begin position="346"/>
        <end position="373"/>
    </location>
</feature>
<dbReference type="SUPFAM" id="SSF57667">
    <property type="entry name" value="beta-beta-alpha zinc fingers"/>
    <property type="match status" value="5"/>
</dbReference>
<feature type="domain" description="C2H2-type" evidence="10">
    <location>
        <begin position="405"/>
        <end position="432"/>
    </location>
</feature>
<proteinExistence type="predicted"/>
<dbReference type="EMBL" id="JRES01001578">
    <property type="protein sequence ID" value="KNC21859.1"/>
    <property type="molecule type" value="Genomic_DNA"/>
</dbReference>
<keyword evidence="3" id="KW-0677">Repeat</keyword>
<gene>
    <name evidence="11" type="ORF">FF38_03184</name>
</gene>
<dbReference type="InterPro" id="IPR036236">
    <property type="entry name" value="Znf_C2H2_sf"/>
</dbReference>
<evidence type="ECO:0000256" key="2">
    <source>
        <dbReference type="ARBA" id="ARBA00022723"/>
    </source>
</evidence>
<feature type="region of interest" description="Disordered" evidence="9">
    <location>
        <begin position="1"/>
        <end position="58"/>
    </location>
</feature>
<evidence type="ECO:0000256" key="9">
    <source>
        <dbReference type="SAM" id="MobiDB-lite"/>
    </source>
</evidence>
<feature type="domain" description="C2H2-type" evidence="10">
    <location>
        <begin position="693"/>
        <end position="720"/>
    </location>
</feature>
<keyword evidence="2" id="KW-0479">Metal-binding</keyword>
<feature type="compositionally biased region" description="Acidic residues" evidence="9">
    <location>
        <begin position="1"/>
        <end position="16"/>
    </location>
</feature>
<protein>
    <recommendedName>
        <fullName evidence="10">C2H2-type domain-containing protein</fullName>
    </recommendedName>
</protein>
<dbReference type="GO" id="GO:0008270">
    <property type="term" value="F:zinc ion binding"/>
    <property type="evidence" value="ECO:0007669"/>
    <property type="project" value="UniProtKB-KW"/>
</dbReference>
<feature type="compositionally biased region" description="Polar residues" evidence="9">
    <location>
        <begin position="36"/>
        <end position="46"/>
    </location>
</feature>
<feature type="domain" description="C2H2-type" evidence="10">
    <location>
        <begin position="665"/>
        <end position="689"/>
    </location>
</feature>
<dbReference type="AlphaFoldDB" id="A0A0L0BRL9"/>
<dbReference type="OMA" id="ECRSKMS"/>
<reference evidence="11 12" key="1">
    <citation type="journal article" date="2015" name="Nat. Commun.">
        <title>Lucilia cuprina genome unlocks parasitic fly biology to underpin future interventions.</title>
        <authorList>
            <person name="Anstead C.A."/>
            <person name="Korhonen P.K."/>
            <person name="Young N.D."/>
            <person name="Hall R.S."/>
            <person name="Jex A.R."/>
            <person name="Murali S.C."/>
            <person name="Hughes D.S."/>
            <person name="Lee S.F."/>
            <person name="Perry T."/>
            <person name="Stroehlein A.J."/>
            <person name="Ansell B.R."/>
            <person name="Breugelmans B."/>
            <person name="Hofmann A."/>
            <person name="Qu J."/>
            <person name="Dugan S."/>
            <person name="Lee S.L."/>
            <person name="Chao H."/>
            <person name="Dinh H."/>
            <person name="Han Y."/>
            <person name="Doddapaneni H.V."/>
            <person name="Worley K.C."/>
            <person name="Muzny D.M."/>
            <person name="Ioannidis P."/>
            <person name="Waterhouse R.M."/>
            <person name="Zdobnov E.M."/>
            <person name="James P.J."/>
            <person name="Bagnall N.H."/>
            <person name="Kotze A.C."/>
            <person name="Gibbs R.A."/>
            <person name="Richards S."/>
            <person name="Batterham P."/>
            <person name="Gasser R.B."/>
        </authorList>
    </citation>
    <scope>NUCLEOTIDE SEQUENCE [LARGE SCALE GENOMIC DNA]</scope>
    <source>
        <strain evidence="11 12">LS</strain>
        <tissue evidence="11">Full body</tissue>
    </source>
</reference>
<keyword evidence="8" id="KW-0863">Zinc-finger</keyword>
<evidence type="ECO:0000256" key="4">
    <source>
        <dbReference type="ARBA" id="ARBA00022833"/>
    </source>
</evidence>
<evidence type="ECO:0000313" key="11">
    <source>
        <dbReference type="EMBL" id="KNC21859.1"/>
    </source>
</evidence>
<dbReference type="PROSITE" id="PS50157">
    <property type="entry name" value="ZINC_FINGER_C2H2_2"/>
    <property type="match status" value="10"/>
</dbReference>
<comment type="subcellular location">
    <subcellularLocation>
        <location evidence="1">Nucleus</location>
    </subcellularLocation>
</comment>
<sequence>MDENENDEEIEEDEQNSENHYSYNNKNEFIEEPQQKENVSTFNTPTEENEALTQDAVENEELELVYYEEDLPSDNENEGTSNEAVLEDLKTINRKLNSLQTEDESTVDLDNESLNSNNSSVANINKDVIDAKKAVDNDEDDPQEDTYSLEEEYLVEDIICSQEYDTVDLNEYLDKVLVTKFQDLQLNWDIECELCHDKYNNLPELLQHNCVTEFEEEQQYRCIFKDCGEDINNLQTLARHLVLHHYDKLENTIIYSKCPDCQKTFSNFIELNKHSCCRNIKKKTGAPNHCQSCNLDFQSLKRFVFHMQFHLTNHRPKVCLLCGALFNNSNDFFEHTQYKHNPATAMACIECDRFFKEKEVYDSHMELHEESKYQYACSYCPKKYTNKAGLNQHVDIYHNNKSSAIQCDFCEKEFVNQASYRNHVKSHAADVQIETYVCSTCGFITNDCDLIKEHIEADAESPCFSSPLEEKLLALGYTCENCSIDFHTIKQLKEHRLSNKHKDTLFFCGICRRAFNSLRHMRNHAINHKDFEKWQEAFPITRYFVCNIGDCQEFYPIWTSLYYHKKRPHKSKEVKDDKPLEFKCQFCQQLCTSKMSLAVHVARSHNNSNISCSHCKRTYKTQKLLQEHIDKFHTAIKCEVCFKNFKNRRNLESHRNLVHLNMKRYFCQYCEKGYFHKSEKEAHEKKVHSEFPYKCEICDFMTNYEKSLEVHMDKHNNQQKFKCTICNKTFGRKQLLTIHTKRHENKKEYICSNYLNEDGCSAAFYTYNLLKTHIQTKHQNDNKRKRSLKKYVVQVDDKSYEIFNVDEESTQQVKRSKTVTSIENNDKFEQDAIELVLEEDDIESLHEQTSDEFETICA</sequence>
<keyword evidence="6" id="KW-0804">Transcription</keyword>
<evidence type="ECO:0000256" key="8">
    <source>
        <dbReference type="PROSITE-ProRule" id="PRU00042"/>
    </source>
</evidence>
<evidence type="ECO:0000259" key="10">
    <source>
        <dbReference type="PROSITE" id="PS50157"/>
    </source>
</evidence>
<comment type="caution">
    <text evidence="11">The sequence shown here is derived from an EMBL/GenBank/DDBJ whole genome shotgun (WGS) entry which is preliminary data.</text>
</comment>
<dbReference type="SMART" id="SM00355">
    <property type="entry name" value="ZnF_C2H2"/>
    <property type="match status" value="18"/>
</dbReference>
<feature type="domain" description="C2H2-type" evidence="10">
    <location>
        <begin position="610"/>
        <end position="638"/>
    </location>
</feature>
<evidence type="ECO:0000256" key="6">
    <source>
        <dbReference type="ARBA" id="ARBA00023163"/>
    </source>
</evidence>
<evidence type="ECO:0000256" key="7">
    <source>
        <dbReference type="ARBA" id="ARBA00023242"/>
    </source>
</evidence>
<keyword evidence="12" id="KW-1185">Reference proteome</keyword>
<dbReference type="Gene3D" id="3.30.160.60">
    <property type="entry name" value="Classic Zinc Finger"/>
    <property type="match status" value="7"/>
</dbReference>
<feature type="domain" description="C2H2-type" evidence="10">
    <location>
        <begin position="636"/>
        <end position="664"/>
    </location>
</feature>
<dbReference type="PROSITE" id="PS00028">
    <property type="entry name" value="ZINC_FINGER_C2H2_1"/>
    <property type="match status" value="13"/>
</dbReference>
<keyword evidence="5" id="KW-0805">Transcription regulation</keyword>
<keyword evidence="4" id="KW-0862">Zinc</keyword>
<dbReference type="OrthoDB" id="6077919at2759"/>